<gene>
    <name evidence="2" type="ORF">LSG31_15430</name>
</gene>
<proteinExistence type="predicted"/>
<dbReference type="Pfam" id="PF08223">
    <property type="entry name" value="PaaX_C"/>
    <property type="match status" value="1"/>
</dbReference>
<evidence type="ECO:0000313" key="2">
    <source>
        <dbReference type="EMBL" id="UOF89285.1"/>
    </source>
</evidence>
<dbReference type="Proteomes" id="UP000830167">
    <property type="component" value="Chromosome"/>
</dbReference>
<accession>A0ABY4CFM0</accession>
<dbReference type="EMBL" id="CP089291">
    <property type="protein sequence ID" value="UOF89285.1"/>
    <property type="molecule type" value="Genomic_DNA"/>
</dbReference>
<name>A0ABY4CFM0_9BACL</name>
<dbReference type="Gene3D" id="1.20.58.1460">
    <property type="match status" value="1"/>
</dbReference>
<evidence type="ECO:0000313" key="3">
    <source>
        <dbReference type="Proteomes" id="UP000830167"/>
    </source>
</evidence>
<dbReference type="PANTHER" id="PTHR30319:SF1">
    <property type="entry name" value="TRANSCRIPTIONAL REPRESSOR PAAX"/>
    <property type="match status" value="1"/>
</dbReference>
<dbReference type="InterPro" id="IPR013225">
    <property type="entry name" value="PaaX_C"/>
</dbReference>
<organism evidence="2 3">
    <name type="scientific">Fodinisporobacter ferrooxydans</name>
    <dbReference type="NCBI Taxonomy" id="2901836"/>
    <lineage>
        <taxon>Bacteria</taxon>
        <taxon>Bacillati</taxon>
        <taxon>Bacillota</taxon>
        <taxon>Bacilli</taxon>
        <taxon>Bacillales</taxon>
        <taxon>Alicyclobacillaceae</taxon>
        <taxon>Fodinisporobacter</taxon>
    </lineage>
</organism>
<feature type="domain" description="Transcriptional repressor PaaX-like C-terminal" evidence="1">
    <location>
        <begin position="8"/>
        <end position="56"/>
    </location>
</feature>
<keyword evidence="3" id="KW-1185">Reference proteome</keyword>
<dbReference type="RefSeq" id="WP_347435973.1">
    <property type="nucleotide sequence ID" value="NZ_CP089291.1"/>
</dbReference>
<reference evidence="2" key="1">
    <citation type="submission" date="2021-12" db="EMBL/GenBank/DDBJ databases">
        <title>Alicyclobacillaceae gen. nov., sp. nov., isolated from chalcocite enrichment system.</title>
        <authorList>
            <person name="Jiang Z."/>
        </authorList>
    </citation>
    <scope>NUCLEOTIDE SEQUENCE</scope>
    <source>
        <strain evidence="2">MYW30-H2</strain>
    </source>
</reference>
<dbReference type="PANTHER" id="PTHR30319">
    <property type="entry name" value="PHENYLACETIC ACID REGULATOR-RELATED TRANSCRIPTIONAL REPRESSOR"/>
    <property type="match status" value="1"/>
</dbReference>
<protein>
    <recommendedName>
        <fullName evidence="1">Transcriptional repressor PaaX-like C-terminal domain-containing protein</fullName>
    </recommendedName>
</protein>
<sequence length="72" mass="8644">MHLCSGFCVHEYRKFLFIDPRLPEEVLPSDWIGEEARSFFRKYHQFLSPLAEKFFYRNLVVMNEDEEGAMVP</sequence>
<evidence type="ECO:0000259" key="1">
    <source>
        <dbReference type="Pfam" id="PF08223"/>
    </source>
</evidence>